<feature type="compositionally biased region" description="Basic and acidic residues" evidence="1">
    <location>
        <begin position="430"/>
        <end position="441"/>
    </location>
</feature>
<dbReference type="AlphaFoldDB" id="A0A9Q8VCN1"/>
<dbReference type="KEGG" id="ptkz:JDV02_006331"/>
<feature type="region of interest" description="Disordered" evidence="1">
    <location>
        <begin position="412"/>
        <end position="441"/>
    </location>
</feature>
<proteinExistence type="predicted"/>
<evidence type="ECO:0000256" key="1">
    <source>
        <dbReference type="SAM" id="MobiDB-lite"/>
    </source>
</evidence>
<name>A0A9Q8VCN1_9HYPO</name>
<sequence length="517" mass="57654">MPQQDMAAVDTNIDILPAKPLLGKGYRPGGKVRSFGRADYDRFRNLSPWYMCAGEKDIGSVHVDCRLLLKKSKLGVFDCGAHEQPGGIIYFNLDISQPRDCSLSDATVEITFDQEHASLRQQQIKPVNPQTLAAPVQVATWGPTKLTGEKRTVTIESDANGTASIQFPGGGIGGVGMNKKKTVERCSRWTLNSSLVRGRTGKLYQGLKWSLAANKFDGGSRPGGNVYTAFSFQYNGQPFFMKIKIEGKLDQATDRVKERGRRLGRTIKKHFGPRQGHAEDICTTLIGSCSERGLQLNRLADDLEREMEMKNFINGVPIEIPDAQTAGFFTVKTDRRAQDDHPAEPETPTSQIPPQKDRRPSQAPDLYAQGPSFPQIKALEENDGSRASSREDPTAPTLVNLFNAEQRYFRPPAIRSDAPKAPIVSPQEATKSEGESSRSQRWVEDDNAVQLFTDGRDTRPETLGMMARMFGFTAVRLFLQLLSELLCIEWRPSQKIRLMEEVRRKGGRDVRRNTVQP</sequence>
<dbReference type="OrthoDB" id="3922785at2759"/>
<evidence type="ECO:0000313" key="2">
    <source>
        <dbReference type="EMBL" id="UNI20226.1"/>
    </source>
</evidence>
<feature type="region of interest" description="Disordered" evidence="1">
    <location>
        <begin position="335"/>
        <end position="370"/>
    </location>
</feature>
<dbReference type="EMBL" id="CP086358">
    <property type="protein sequence ID" value="UNI20226.1"/>
    <property type="molecule type" value="Genomic_DNA"/>
</dbReference>
<keyword evidence="3" id="KW-1185">Reference proteome</keyword>
<evidence type="ECO:0000313" key="3">
    <source>
        <dbReference type="Proteomes" id="UP000829364"/>
    </source>
</evidence>
<dbReference type="RefSeq" id="XP_047843707.1">
    <property type="nucleotide sequence ID" value="XM_047987721.1"/>
</dbReference>
<organism evidence="2 3">
    <name type="scientific">Purpureocillium takamizusanense</name>
    <dbReference type="NCBI Taxonomy" id="2060973"/>
    <lineage>
        <taxon>Eukaryota</taxon>
        <taxon>Fungi</taxon>
        <taxon>Dikarya</taxon>
        <taxon>Ascomycota</taxon>
        <taxon>Pezizomycotina</taxon>
        <taxon>Sordariomycetes</taxon>
        <taxon>Hypocreomycetidae</taxon>
        <taxon>Hypocreales</taxon>
        <taxon>Ophiocordycipitaceae</taxon>
        <taxon>Purpureocillium</taxon>
    </lineage>
</organism>
<protein>
    <submittedName>
        <fullName evidence="2">Uncharacterized protein</fullName>
    </submittedName>
</protein>
<dbReference type="Proteomes" id="UP000829364">
    <property type="component" value="Chromosome 5"/>
</dbReference>
<feature type="compositionally biased region" description="Basic and acidic residues" evidence="1">
    <location>
        <begin position="335"/>
        <end position="344"/>
    </location>
</feature>
<reference evidence="2" key="1">
    <citation type="submission" date="2021-11" db="EMBL/GenBank/DDBJ databases">
        <title>Purpureocillium_takamizusanense_genome.</title>
        <authorList>
            <person name="Nguyen N.-H."/>
        </authorList>
    </citation>
    <scope>NUCLEOTIDE SEQUENCE</scope>
    <source>
        <strain evidence="2">PT3</strain>
    </source>
</reference>
<gene>
    <name evidence="2" type="ORF">JDV02_006331</name>
</gene>
<accession>A0A9Q8VCN1</accession>
<dbReference type="GeneID" id="72068280"/>